<organism evidence="1 2">
    <name type="scientific">Candidatus Collierbacteria bacterium RIFOXYA2_FULL_46_10</name>
    <dbReference type="NCBI Taxonomy" id="1817726"/>
    <lineage>
        <taxon>Bacteria</taxon>
        <taxon>Candidatus Collieribacteriota</taxon>
    </lineage>
</organism>
<gene>
    <name evidence="1" type="ORF">A2228_02105</name>
</gene>
<proteinExistence type="predicted"/>
<name>A0A1F5F3V7_9BACT</name>
<comment type="caution">
    <text evidence="1">The sequence shown here is derived from an EMBL/GenBank/DDBJ whole genome shotgun (WGS) entry which is preliminary data.</text>
</comment>
<dbReference type="EMBL" id="MFAK01000037">
    <property type="protein sequence ID" value="OGD74309.1"/>
    <property type="molecule type" value="Genomic_DNA"/>
</dbReference>
<dbReference type="Proteomes" id="UP000176191">
    <property type="component" value="Unassembled WGS sequence"/>
</dbReference>
<evidence type="ECO:0000313" key="2">
    <source>
        <dbReference type="Proteomes" id="UP000176191"/>
    </source>
</evidence>
<sequence>MHIENEWVKTTLADFLEAIPSDYPYFALGSLVLLSYTENFYTRPIRDIDLIGDTHGTDKLGAVLLDKGYAQNTFIDSKFPLAHKLQAIGKKKYLRFEKNGRALEIMTSNLTANDGSIDVELYPGIAVSMSESAVQNTRYQGLEFRAVSPEALFCIYNFGLKTWGTLVKTRIEQRRRDLAALHKIVQPYALTRIADNVHLKIGRSRIKIPSKLITT</sequence>
<evidence type="ECO:0000313" key="1">
    <source>
        <dbReference type="EMBL" id="OGD74309.1"/>
    </source>
</evidence>
<dbReference type="AlphaFoldDB" id="A0A1F5F3V7"/>
<reference evidence="1 2" key="1">
    <citation type="journal article" date="2016" name="Nat. Commun.">
        <title>Thousands of microbial genomes shed light on interconnected biogeochemical processes in an aquifer system.</title>
        <authorList>
            <person name="Anantharaman K."/>
            <person name="Brown C.T."/>
            <person name="Hug L.A."/>
            <person name="Sharon I."/>
            <person name="Castelle C.J."/>
            <person name="Probst A.J."/>
            <person name="Thomas B.C."/>
            <person name="Singh A."/>
            <person name="Wilkins M.J."/>
            <person name="Karaoz U."/>
            <person name="Brodie E.L."/>
            <person name="Williams K.H."/>
            <person name="Hubbard S.S."/>
            <person name="Banfield J.F."/>
        </authorList>
    </citation>
    <scope>NUCLEOTIDE SEQUENCE [LARGE SCALE GENOMIC DNA]</scope>
</reference>
<accession>A0A1F5F3V7</accession>
<protein>
    <submittedName>
        <fullName evidence="1">Uncharacterized protein</fullName>
    </submittedName>
</protein>